<dbReference type="EMBL" id="QLQD01000082">
    <property type="protein sequence ID" value="RLU54888.1"/>
    <property type="molecule type" value="Genomic_DNA"/>
</dbReference>
<dbReference type="PROSITE" id="PS50943">
    <property type="entry name" value="HTH_CROC1"/>
    <property type="match status" value="1"/>
</dbReference>
<dbReference type="OrthoDB" id="9812495at2"/>
<dbReference type="Gene3D" id="1.10.260.40">
    <property type="entry name" value="lambda repressor-like DNA-binding domains"/>
    <property type="match status" value="1"/>
</dbReference>
<evidence type="ECO:0000256" key="1">
    <source>
        <dbReference type="ARBA" id="ARBA00023125"/>
    </source>
</evidence>
<dbReference type="RefSeq" id="WP_017794536.1">
    <property type="nucleotide sequence ID" value="NZ_LSNB01000004.1"/>
</dbReference>
<dbReference type="Proteomes" id="UP000269148">
    <property type="component" value="Unassembled WGS sequence"/>
</dbReference>
<dbReference type="GO" id="GO:0003677">
    <property type="term" value="F:DNA binding"/>
    <property type="evidence" value="ECO:0007669"/>
    <property type="project" value="UniProtKB-KW"/>
</dbReference>
<protein>
    <submittedName>
        <fullName evidence="3">XRE family transcriptional regulator</fullName>
    </submittedName>
</protein>
<gene>
    <name evidence="3" type="ORF">DIY07_09665</name>
</gene>
<keyword evidence="1" id="KW-0238">DNA-binding</keyword>
<evidence type="ECO:0000259" key="2">
    <source>
        <dbReference type="PROSITE" id="PS50943"/>
    </source>
</evidence>
<dbReference type="InterPro" id="IPR001387">
    <property type="entry name" value="Cro/C1-type_HTH"/>
</dbReference>
<organism evidence="3 4">
    <name type="scientific">Streptococcus iniae</name>
    <name type="common">Streptococcus shiloi</name>
    <dbReference type="NCBI Taxonomy" id="1346"/>
    <lineage>
        <taxon>Bacteria</taxon>
        <taxon>Bacillati</taxon>
        <taxon>Bacillota</taxon>
        <taxon>Bacilli</taxon>
        <taxon>Lactobacillales</taxon>
        <taxon>Streptococcaceae</taxon>
        <taxon>Streptococcus</taxon>
    </lineage>
</organism>
<reference evidence="3 4" key="1">
    <citation type="submission" date="2018-06" db="EMBL/GenBank/DDBJ databases">
        <title>Mutators as drivers of adaptation in pathogenic bacteria and a risk factor for host jumps and vaccine escape.</title>
        <authorList>
            <person name="Barnes A.C."/>
            <person name="Silayeva O."/>
        </authorList>
    </citation>
    <scope>NUCLEOTIDE SEQUENCE [LARGE SCALE GENOMIC DNA]</scope>
    <source>
        <strain evidence="3 4">QMA0445</strain>
    </source>
</reference>
<feature type="domain" description="HTH cro/C1-type" evidence="2">
    <location>
        <begin position="9"/>
        <end position="63"/>
    </location>
</feature>
<dbReference type="PANTHER" id="PTHR46558">
    <property type="entry name" value="TRACRIPTIONAL REGULATORY PROTEIN-RELATED-RELATED"/>
    <property type="match status" value="1"/>
</dbReference>
<sequence>MTNLTQNRVKELRKHAGLSQQALADQLGVMRKTISNWERGNHTISTDNAKKLSHFFQISIDDLLNNHARSTNE</sequence>
<dbReference type="CDD" id="cd00093">
    <property type="entry name" value="HTH_XRE"/>
    <property type="match status" value="1"/>
</dbReference>
<comment type="caution">
    <text evidence="3">The sequence shown here is derived from an EMBL/GenBank/DDBJ whole genome shotgun (WGS) entry which is preliminary data.</text>
</comment>
<dbReference type="Pfam" id="PF01381">
    <property type="entry name" value="HTH_3"/>
    <property type="match status" value="1"/>
</dbReference>
<dbReference type="AlphaFoldDB" id="A0A1S1XRK3"/>
<dbReference type="SMART" id="SM00530">
    <property type="entry name" value="HTH_XRE"/>
    <property type="match status" value="1"/>
</dbReference>
<accession>A0A1S1XRK3</accession>
<proteinExistence type="predicted"/>
<dbReference type="SUPFAM" id="SSF47413">
    <property type="entry name" value="lambda repressor-like DNA-binding domains"/>
    <property type="match status" value="1"/>
</dbReference>
<dbReference type="PANTHER" id="PTHR46558:SF11">
    <property type="entry name" value="HTH-TYPE TRANSCRIPTIONAL REGULATOR XRE"/>
    <property type="match status" value="1"/>
</dbReference>
<dbReference type="InterPro" id="IPR010982">
    <property type="entry name" value="Lambda_DNA-bd_dom_sf"/>
</dbReference>
<evidence type="ECO:0000313" key="3">
    <source>
        <dbReference type="EMBL" id="RLU54888.1"/>
    </source>
</evidence>
<evidence type="ECO:0000313" key="4">
    <source>
        <dbReference type="Proteomes" id="UP000269148"/>
    </source>
</evidence>
<name>A0A1S1XRK3_STRIN</name>